<evidence type="ECO:0000313" key="2">
    <source>
        <dbReference type="Proteomes" id="UP001597282"/>
    </source>
</evidence>
<name>A0ABW4CER6_9BACL</name>
<evidence type="ECO:0000313" key="1">
    <source>
        <dbReference type="EMBL" id="MFD1428280.1"/>
    </source>
</evidence>
<sequence length="105" mass="12474">MEIKDLNTELNKVLSTLIELNEKSEGNILDQSEIKEQLENLEEFKDKSGDLYRIAESIDKENPKEIDKICELLLKLHFLFEDYMWQLDEIHELVKKMSGNYRNVN</sequence>
<accession>A0ABW4CER6</accession>
<reference evidence="2" key="1">
    <citation type="journal article" date="2019" name="Int. J. Syst. Evol. Microbiol.">
        <title>The Global Catalogue of Microorganisms (GCM) 10K type strain sequencing project: providing services to taxonomists for standard genome sequencing and annotation.</title>
        <authorList>
            <consortium name="The Broad Institute Genomics Platform"/>
            <consortium name="The Broad Institute Genome Sequencing Center for Infectious Disease"/>
            <person name="Wu L."/>
            <person name="Ma J."/>
        </authorList>
    </citation>
    <scope>NUCLEOTIDE SEQUENCE [LARGE SCALE GENOMIC DNA]</scope>
    <source>
        <strain evidence="2">S1</strain>
    </source>
</reference>
<dbReference type="Proteomes" id="UP001597282">
    <property type="component" value="Unassembled WGS sequence"/>
</dbReference>
<comment type="caution">
    <text evidence="1">The sequence shown here is derived from an EMBL/GenBank/DDBJ whole genome shotgun (WGS) entry which is preliminary data.</text>
</comment>
<protein>
    <submittedName>
        <fullName evidence="1">Uncharacterized protein</fullName>
    </submittedName>
</protein>
<organism evidence="1 2">
    <name type="scientific">Kroppenstedtia sanguinis</name>
    <dbReference type="NCBI Taxonomy" id="1380684"/>
    <lineage>
        <taxon>Bacteria</taxon>
        <taxon>Bacillati</taxon>
        <taxon>Bacillota</taxon>
        <taxon>Bacilli</taxon>
        <taxon>Bacillales</taxon>
        <taxon>Thermoactinomycetaceae</taxon>
        <taxon>Kroppenstedtia</taxon>
    </lineage>
</organism>
<keyword evidence="2" id="KW-1185">Reference proteome</keyword>
<dbReference type="RefSeq" id="WP_380167038.1">
    <property type="nucleotide sequence ID" value="NZ_JBHTNU010000020.1"/>
</dbReference>
<gene>
    <name evidence="1" type="ORF">ACFQ4Y_15335</name>
</gene>
<proteinExistence type="predicted"/>
<dbReference type="EMBL" id="JBHTNU010000020">
    <property type="protein sequence ID" value="MFD1428280.1"/>
    <property type="molecule type" value="Genomic_DNA"/>
</dbReference>